<dbReference type="EMBL" id="JABXXR010000229">
    <property type="protein sequence ID" value="NVN41974.1"/>
    <property type="molecule type" value="Genomic_DNA"/>
</dbReference>
<keyword evidence="2" id="KW-0812">Transmembrane</keyword>
<keyword evidence="2" id="KW-0472">Membrane</keyword>
<dbReference type="Pfam" id="PF06835">
    <property type="entry name" value="LptC"/>
    <property type="match status" value="1"/>
</dbReference>
<feature type="compositionally biased region" description="Low complexity" evidence="1">
    <location>
        <begin position="215"/>
        <end position="226"/>
    </location>
</feature>
<feature type="non-terminal residue" evidence="3">
    <location>
        <position position="1"/>
    </location>
</feature>
<comment type="caution">
    <text evidence="3">The sequence shown here is derived from an EMBL/GenBank/DDBJ whole genome shotgun (WGS) entry which is preliminary data.</text>
</comment>
<evidence type="ECO:0000256" key="1">
    <source>
        <dbReference type="SAM" id="MobiDB-lite"/>
    </source>
</evidence>
<feature type="compositionally biased region" description="Polar residues" evidence="1">
    <location>
        <begin position="228"/>
        <end position="240"/>
    </location>
</feature>
<organism evidence="3 4">
    <name type="scientific">Ameyamaea chiangmaiensis</name>
    <dbReference type="NCBI Taxonomy" id="442969"/>
    <lineage>
        <taxon>Bacteria</taxon>
        <taxon>Pseudomonadati</taxon>
        <taxon>Pseudomonadota</taxon>
        <taxon>Alphaproteobacteria</taxon>
        <taxon>Acetobacterales</taxon>
        <taxon>Acetobacteraceae</taxon>
        <taxon>Ameyamaea</taxon>
    </lineage>
</organism>
<gene>
    <name evidence="3" type="primary">lptC</name>
    <name evidence="3" type="ORF">HUK82_15610</name>
</gene>
<feature type="transmembrane region" description="Helical" evidence="2">
    <location>
        <begin position="33"/>
        <end position="50"/>
    </location>
</feature>
<dbReference type="Proteomes" id="UP000585665">
    <property type="component" value="Unassembled WGS sequence"/>
</dbReference>
<accession>A0A850PCW1</accession>
<evidence type="ECO:0000313" key="3">
    <source>
        <dbReference type="EMBL" id="NVN41974.1"/>
    </source>
</evidence>
<reference evidence="3 4" key="1">
    <citation type="submission" date="2020-06" db="EMBL/GenBank/DDBJ databases">
        <title>Description of novel acetic acid bacteria.</title>
        <authorList>
            <person name="Sombolestani A."/>
        </authorList>
    </citation>
    <scope>NUCLEOTIDE SEQUENCE [LARGE SCALE GENOMIC DNA]</scope>
    <source>
        <strain evidence="3 4">LMG 27010</strain>
    </source>
</reference>
<dbReference type="InterPro" id="IPR010664">
    <property type="entry name" value="LipoPS_assembly_LptC-rel"/>
</dbReference>
<feature type="region of interest" description="Disordered" evidence="1">
    <location>
        <begin position="211"/>
        <end position="240"/>
    </location>
</feature>
<dbReference type="RefSeq" id="WP_176614818.1">
    <property type="nucleotide sequence ID" value="NZ_JABXXR010000229.1"/>
</dbReference>
<sequence>QRAALGAARASTRAIPGESELARRRQLLRWAKWVLPGCALLLLVSIAVWPEIDHLINSNRIALTQAARLRIRSGNMSGAIYRGLDTHQRPYMITADSAVQVDPERVDLVRPVADTLLSGRGWVMVTGDTGVYMQHAQTLQLTGNVTLYRNDGIIMYGPTADIDLKRGIVASDTWVHAEGPFGVLDAQGWFLAQHEGLAQFRGPGRLILNDDSGADKSAASARSAPAGTTVSGPHSTGTQP</sequence>
<keyword evidence="2" id="KW-1133">Transmembrane helix</keyword>
<evidence type="ECO:0000313" key="4">
    <source>
        <dbReference type="Proteomes" id="UP000585665"/>
    </source>
</evidence>
<proteinExistence type="predicted"/>
<dbReference type="AlphaFoldDB" id="A0A850PCW1"/>
<name>A0A850PCW1_9PROT</name>
<protein>
    <submittedName>
        <fullName evidence="3">LPS export ABC transporter periplasmic protein LptC</fullName>
    </submittedName>
</protein>
<evidence type="ECO:0000256" key="2">
    <source>
        <dbReference type="SAM" id="Phobius"/>
    </source>
</evidence>
<keyword evidence="4" id="KW-1185">Reference proteome</keyword>